<proteinExistence type="inferred from homology"/>
<comment type="caution">
    <text evidence="5">The sequence shown here is derived from an EMBL/GenBank/DDBJ whole genome shotgun (WGS) entry which is preliminary data.</text>
</comment>
<keyword evidence="4" id="KW-0472">Membrane</keyword>
<feature type="transmembrane region" description="Helical" evidence="4">
    <location>
        <begin position="310"/>
        <end position="332"/>
    </location>
</feature>
<protein>
    <submittedName>
        <fullName evidence="5">UDP-glucuronosyltransferase 2B13</fullName>
    </submittedName>
</protein>
<dbReference type="EMBL" id="VSRR010000287">
    <property type="protein sequence ID" value="MPC13518.1"/>
    <property type="molecule type" value="Genomic_DNA"/>
</dbReference>
<dbReference type="Gene3D" id="3.40.50.2000">
    <property type="entry name" value="Glycogen Phosphorylase B"/>
    <property type="match status" value="1"/>
</dbReference>
<name>A0A5B7CWE5_PORTR</name>
<evidence type="ECO:0000256" key="1">
    <source>
        <dbReference type="ARBA" id="ARBA00009995"/>
    </source>
</evidence>
<accession>A0A5B7CWE5</accession>
<evidence type="ECO:0000313" key="6">
    <source>
        <dbReference type="Proteomes" id="UP000324222"/>
    </source>
</evidence>
<keyword evidence="2" id="KW-0328">Glycosyltransferase</keyword>
<evidence type="ECO:0000256" key="4">
    <source>
        <dbReference type="SAM" id="Phobius"/>
    </source>
</evidence>
<keyword evidence="4" id="KW-0812">Transmembrane</keyword>
<comment type="similarity">
    <text evidence="1">Belongs to the UDP-glycosyltransferase family.</text>
</comment>
<dbReference type="SUPFAM" id="SSF53756">
    <property type="entry name" value="UDP-Glycosyltransferase/glycogen phosphorylase"/>
    <property type="match status" value="1"/>
</dbReference>
<dbReference type="GO" id="GO:0008194">
    <property type="term" value="F:UDP-glycosyltransferase activity"/>
    <property type="evidence" value="ECO:0007669"/>
    <property type="project" value="InterPro"/>
</dbReference>
<keyword evidence="4" id="KW-1133">Transmembrane helix</keyword>
<evidence type="ECO:0000313" key="5">
    <source>
        <dbReference type="EMBL" id="MPC13518.1"/>
    </source>
</evidence>
<dbReference type="PANTHER" id="PTHR48043:SF159">
    <property type="entry name" value="EG:EG0003.4 PROTEIN-RELATED"/>
    <property type="match status" value="1"/>
</dbReference>
<dbReference type="Pfam" id="PF00201">
    <property type="entry name" value="UDPGT"/>
    <property type="match status" value="2"/>
</dbReference>
<reference evidence="5 6" key="1">
    <citation type="submission" date="2019-05" db="EMBL/GenBank/DDBJ databases">
        <title>Another draft genome of Portunus trituberculatus and its Hox gene families provides insights of decapod evolution.</title>
        <authorList>
            <person name="Jeong J.-H."/>
            <person name="Song I."/>
            <person name="Kim S."/>
            <person name="Choi T."/>
            <person name="Kim D."/>
            <person name="Ryu S."/>
            <person name="Kim W."/>
        </authorList>
    </citation>
    <scope>NUCLEOTIDE SEQUENCE [LARGE SCALE GENOMIC DNA]</scope>
    <source>
        <tissue evidence="5">Muscle</tissue>
    </source>
</reference>
<dbReference type="PANTHER" id="PTHR48043">
    <property type="entry name" value="EG:EG0003.4 PROTEIN-RELATED"/>
    <property type="match status" value="1"/>
</dbReference>
<dbReference type="Proteomes" id="UP000324222">
    <property type="component" value="Unassembled WGS sequence"/>
</dbReference>
<organism evidence="5 6">
    <name type="scientific">Portunus trituberculatus</name>
    <name type="common">Swimming crab</name>
    <name type="synonym">Neptunus trituberculatus</name>
    <dbReference type="NCBI Taxonomy" id="210409"/>
    <lineage>
        <taxon>Eukaryota</taxon>
        <taxon>Metazoa</taxon>
        <taxon>Ecdysozoa</taxon>
        <taxon>Arthropoda</taxon>
        <taxon>Crustacea</taxon>
        <taxon>Multicrustacea</taxon>
        <taxon>Malacostraca</taxon>
        <taxon>Eumalacostraca</taxon>
        <taxon>Eucarida</taxon>
        <taxon>Decapoda</taxon>
        <taxon>Pleocyemata</taxon>
        <taxon>Brachyura</taxon>
        <taxon>Eubrachyura</taxon>
        <taxon>Portunoidea</taxon>
        <taxon>Portunidae</taxon>
        <taxon>Portuninae</taxon>
        <taxon>Portunus</taxon>
    </lineage>
</organism>
<dbReference type="InterPro" id="IPR002213">
    <property type="entry name" value="UDP_glucos_trans"/>
</dbReference>
<evidence type="ECO:0000256" key="3">
    <source>
        <dbReference type="ARBA" id="ARBA00022679"/>
    </source>
</evidence>
<keyword evidence="6" id="KW-1185">Reference proteome</keyword>
<dbReference type="AlphaFoldDB" id="A0A5B7CWE5"/>
<gene>
    <name evidence="5" type="primary">UGT2B13_1</name>
    <name evidence="5" type="ORF">E2C01_006255</name>
</gene>
<dbReference type="OrthoDB" id="5835829at2759"/>
<dbReference type="InterPro" id="IPR050271">
    <property type="entry name" value="UDP-glycosyltransferase"/>
</dbReference>
<keyword evidence="3 5" id="KW-0808">Transferase</keyword>
<sequence length="355" mass="40419">MVSGMPPASKHPNILEINHGMQHMNEGTKNMFDLRKGKGKYLDMFKVMLPSMAHDMYKLPAIKELYDKRKDFDLIVINHMFNEFAYPFAHEVPFITVATPGMDFRQSAVLGNVLNPAYVSNMMVNFATPMSLLDRARNTFMHFWMPFLWRKWAVVPLIQKEISAHFPDLPPLLEIERNQSLTLMNTHFSITTPVPLLPSQIEVGAMHCRPAKPLPQDLEAWIAGAGSTGVIYFSLGSIARGETMPPQYRQAFVEAFRRLPQRVLWKYEGELEGLSDNLTTPQERAVFWTEYVIRHRGAPQLRCPGAQLSWVEFLMLDVLGLLLLALLLLLLLARRLLRAVSAALFGSGGKKKKRD</sequence>
<evidence type="ECO:0000256" key="2">
    <source>
        <dbReference type="ARBA" id="ARBA00022676"/>
    </source>
</evidence>